<organism evidence="1 2">
    <name type="scientific">Winogradskyella echinorum</name>
    <dbReference type="NCBI Taxonomy" id="538189"/>
    <lineage>
        <taxon>Bacteria</taxon>
        <taxon>Pseudomonadati</taxon>
        <taxon>Bacteroidota</taxon>
        <taxon>Flavobacteriia</taxon>
        <taxon>Flavobacteriales</taxon>
        <taxon>Flavobacteriaceae</taxon>
        <taxon>Winogradskyella</taxon>
    </lineage>
</organism>
<reference evidence="1 2" key="1">
    <citation type="submission" date="2020-08" db="EMBL/GenBank/DDBJ databases">
        <title>Winogradskyella ouciana sp. nov., isolated from the hadal seawater of the Mariana Trench.</title>
        <authorList>
            <person name="He X."/>
        </authorList>
    </citation>
    <scope>NUCLEOTIDE SEQUENCE [LARGE SCALE GENOMIC DNA]</scope>
    <source>
        <strain evidence="1 2">KCTC 22026</strain>
    </source>
</reference>
<dbReference type="EMBL" id="JACOME010000004">
    <property type="protein sequence ID" value="MBC3847487.1"/>
    <property type="molecule type" value="Genomic_DNA"/>
</dbReference>
<evidence type="ECO:0000313" key="2">
    <source>
        <dbReference type="Proteomes" id="UP000607435"/>
    </source>
</evidence>
<dbReference type="PROSITE" id="PS51257">
    <property type="entry name" value="PROKAR_LIPOPROTEIN"/>
    <property type="match status" value="1"/>
</dbReference>
<name>A0ABR6Y438_9FLAO</name>
<evidence type="ECO:0000313" key="1">
    <source>
        <dbReference type="EMBL" id="MBC3847487.1"/>
    </source>
</evidence>
<dbReference type="InterPro" id="IPR019853">
    <property type="entry name" value="GldB-like"/>
</dbReference>
<dbReference type="NCBIfam" id="TIGR03514">
    <property type="entry name" value="GldB_lipo"/>
    <property type="match status" value="1"/>
</dbReference>
<dbReference type="Proteomes" id="UP000607435">
    <property type="component" value="Unassembled WGS sequence"/>
</dbReference>
<dbReference type="Pfam" id="PF25594">
    <property type="entry name" value="GldB_lipo"/>
    <property type="match status" value="1"/>
</dbReference>
<comment type="caution">
    <text evidence="1">The sequence shown here is derived from an EMBL/GenBank/DDBJ whole genome shotgun (WGS) entry which is preliminary data.</text>
</comment>
<keyword evidence="1" id="KW-0449">Lipoprotein</keyword>
<proteinExistence type="predicted"/>
<keyword evidence="2" id="KW-1185">Reference proteome</keyword>
<protein>
    <submittedName>
        <fullName evidence="1">Gliding motility lipoprotein GldB</fullName>
    </submittedName>
</protein>
<accession>A0ABR6Y438</accession>
<gene>
    <name evidence="1" type="primary">gldB</name>
    <name evidence="1" type="ORF">H6H04_13910</name>
</gene>
<sequence length="331" mass="39012">MLGLKMFYQMHIRIYLILILGLTFVSCNEESKVEKEIANIEADFVLERFDLAELNAKPSDLPKLKKAYPFLFSKHTPDSIWINRLEDTLQNEILQEVNKTFQDFKRTKEELVSMFQHIKYYDKVFTVPRVVTLTNYVQYRDKVIVTDTIALVALDNYLGQDHRFYVDGGIPEYLAENFNKEQIVVNLAEAYAKKYVSQSNRKTFLDEMIYFGKLLYFKDVIIPFKTDAERIGYTEEKIKWAEANESQIWSYFIEKELLFSTDNKLPNRFIADAPFSKFYLELDNDSPGRLGQYIGWQIVKAYADKSNEDLMTILQKEPEEIFNNAKFKPKK</sequence>